<organism evidence="2 3">
    <name type="scientific">Bremerella alba</name>
    <dbReference type="NCBI Taxonomy" id="980252"/>
    <lineage>
        <taxon>Bacteria</taxon>
        <taxon>Pseudomonadati</taxon>
        <taxon>Planctomycetota</taxon>
        <taxon>Planctomycetia</taxon>
        <taxon>Pirellulales</taxon>
        <taxon>Pirellulaceae</taxon>
        <taxon>Bremerella</taxon>
    </lineage>
</organism>
<sequence>MRSRRNKGTSLIETLVIMVIGGVIATLAIKLLHQSQLNSRQAQDWLELQSGVTRLESQLRQDLRDATEVALPDNQTLTIEKLDSSVSYKNKGGLFERTLTFQESNKVQLEGYRLPRCRVTISQNDAEQVRVLIEANQGLPSSEEYVIEQTIGRRP</sequence>
<keyword evidence="3" id="KW-1185">Reference proteome</keyword>
<comment type="caution">
    <text evidence="2">The sequence shown here is derived from an EMBL/GenBank/DDBJ whole genome shotgun (WGS) entry which is preliminary data.</text>
</comment>
<evidence type="ECO:0008006" key="4">
    <source>
        <dbReference type="Google" id="ProtNLM"/>
    </source>
</evidence>
<evidence type="ECO:0000313" key="2">
    <source>
        <dbReference type="EMBL" id="MBA2114578.1"/>
    </source>
</evidence>
<gene>
    <name evidence="2" type="ORF">HOV93_17440</name>
</gene>
<keyword evidence="1" id="KW-1133">Transmembrane helix</keyword>
<dbReference type="EMBL" id="JABRWO010000004">
    <property type="protein sequence ID" value="MBA2114578.1"/>
    <property type="molecule type" value="Genomic_DNA"/>
</dbReference>
<evidence type="ECO:0000256" key="1">
    <source>
        <dbReference type="SAM" id="Phobius"/>
    </source>
</evidence>
<protein>
    <recommendedName>
        <fullName evidence="4">Prepilin-type N-terminal cleavage/methylation domain-containing protein</fullName>
    </recommendedName>
</protein>
<dbReference type="SUPFAM" id="SSF54523">
    <property type="entry name" value="Pili subunits"/>
    <property type="match status" value="1"/>
</dbReference>
<name>A0A7V9A6S3_9BACT</name>
<keyword evidence="1" id="KW-0472">Membrane</keyword>
<reference evidence="2 3" key="1">
    <citation type="submission" date="2020-05" db="EMBL/GenBank/DDBJ databases">
        <title>Bremerella alba sp. nov., a novel planctomycete isolated from the surface of the macroalga Fucus spiralis.</title>
        <authorList>
            <person name="Godinho O."/>
            <person name="Botelho R."/>
            <person name="Albuquerque L."/>
            <person name="Wiegand S."/>
            <person name="Da Costa M.S."/>
            <person name="Lobo-Da-Cunha A."/>
            <person name="Jogler C."/>
            <person name="Lage O.M."/>
        </authorList>
    </citation>
    <scope>NUCLEOTIDE SEQUENCE [LARGE SCALE GENOMIC DNA]</scope>
    <source>
        <strain evidence="2 3">FF15</strain>
    </source>
</reference>
<dbReference type="Proteomes" id="UP000551616">
    <property type="component" value="Unassembled WGS sequence"/>
</dbReference>
<dbReference type="RefSeq" id="WP_207396040.1">
    <property type="nucleotide sequence ID" value="NZ_JABRWO010000004.1"/>
</dbReference>
<proteinExistence type="predicted"/>
<dbReference type="AlphaFoldDB" id="A0A7V9A6S3"/>
<evidence type="ECO:0000313" key="3">
    <source>
        <dbReference type="Proteomes" id="UP000551616"/>
    </source>
</evidence>
<keyword evidence="1" id="KW-0812">Transmembrane</keyword>
<feature type="transmembrane region" description="Helical" evidence="1">
    <location>
        <begin position="12"/>
        <end position="32"/>
    </location>
</feature>
<accession>A0A7V9A6S3</accession>
<dbReference type="InterPro" id="IPR045584">
    <property type="entry name" value="Pilin-like"/>
</dbReference>